<sequence length="129" mass="13915">MKKYLIATTFLAGIGAAGFALADDDDCNVAMSNWQPREAVKAMAEAKGWSVRRIKTDDGCYEIDGRDAQGREIEVKVDPGTLAIVEMEYEDDDDDDDYGKSGRKAAPVGTLAPPDNGLFTPGSKPVVKQ</sequence>
<feature type="signal peptide" evidence="2">
    <location>
        <begin position="1"/>
        <end position="22"/>
    </location>
</feature>
<feature type="region of interest" description="Disordered" evidence="1">
    <location>
        <begin position="89"/>
        <end position="129"/>
    </location>
</feature>
<dbReference type="Proteomes" id="UP000198599">
    <property type="component" value="Unassembled WGS sequence"/>
</dbReference>
<organism evidence="4 5">
    <name type="scientific">Roseovarius lutimaris</name>
    <dbReference type="NCBI Taxonomy" id="1005928"/>
    <lineage>
        <taxon>Bacteria</taxon>
        <taxon>Pseudomonadati</taxon>
        <taxon>Pseudomonadota</taxon>
        <taxon>Alphaproteobacteria</taxon>
        <taxon>Rhodobacterales</taxon>
        <taxon>Roseobacteraceae</taxon>
        <taxon>Roseovarius</taxon>
    </lineage>
</organism>
<feature type="domain" description="PepSY" evidence="3">
    <location>
        <begin position="7"/>
        <end position="87"/>
    </location>
</feature>
<evidence type="ECO:0000259" key="3">
    <source>
        <dbReference type="Pfam" id="PF13670"/>
    </source>
</evidence>
<name>A0A1I5EJW1_9RHOB</name>
<dbReference type="RefSeq" id="WP_092840287.1">
    <property type="nucleotide sequence ID" value="NZ_FOVP01000016.1"/>
</dbReference>
<protein>
    <recommendedName>
        <fullName evidence="3">PepSY domain-containing protein</fullName>
    </recommendedName>
</protein>
<dbReference type="AlphaFoldDB" id="A0A1I5EJW1"/>
<dbReference type="EMBL" id="FOVP01000016">
    <property type="protein sequence ID" value="SFO11623.1"/>
    <property type="molecule type" value="Genomic_DNA"/>
</dbReference>
<feature type="chain" id="PRO_5011470521" description="PepSY domain-containing protein" evidence="2">
    <location>
        <begin position="23"/>
        <end position="129"/>
    </location>
</feature>
<gene>
    <name evidence="4" type="ORF">SAMN04487859_11643</name>
</gene>
<evidence type="ECO:0000313" key="5">
    <source>
        <dbReference type="Proteomes" id="UP000198599"/>
    </source>
</evidence>
<dbReference type="Gene3D" id="3.10.450.40">
    <property type="match status" value="1"/>
</dbReference>
<reference evidence="5" key="1">
    <citation type="submission" date="2016-10" db="EMBL/GenBank/DDBJ databases">
        <authorList>
            <person name="Varghese N."/>
            <person name="Submissions S."/>
        </authorList>
    </citation>
    <scope>NUCLEOTIDE SEQUENCE [LARGE SCALE GENOMIC DNA]</scope>
    <source>
        <strain evidence="5">DSM 28463</strain>
    </source>
</reference>
<dbReference type="Pfam" id="PF13670">
    <property type="entry name" value="PepSY_2"/>
    <property type="match status" value="1"/>
</dbReference>
<dbReference type="OrthoDB" id="7365433at2"/>
<accession>A0A1I5EJW1</accession>
<evidence type="ECO:0000313" key="4">
    <source>
        <dbReference type="EMBL" id="SFO11623.1"/>
    </source>
</evidence>
<evidence type="ECO:0000256" key="2">
    <source>
        <dbReference type="SAM" id="SignalP"/>
    </source>
</evidence>
<proteinExistence type="predicted"/>
<dbReference type="STRING" id="1005928.SAMN04487859_11643"/>
<keyword evidence="2" id="KW-0732">Signal</keyword>
<keyword evidence="5" id="KW-1185">Reference proteome</keyword>
<dbReference type="InterPro" id="IPR025711">
    <property type="entry name" value="PepSY"/>
</dbReference>
<evidence type="ECO:0000256" key="1">
    <source>
        <dbReference type="SAM" id="MobiDB-lite"/>
    </source>
</evidence>